<dbReference type="Proteomes" id="UP001174909">
    <property type="component" value="Unassembled WGS sequence"/>
</dbReference>
<dbReference type="InterPro" id="IPR003599">
    <property type="entry name" value="Ig_sub"/>
</dbReference>
<feature type="domain" description="Ig-like" evidence="1">
    <location>
        <begin position="179"/>
        <end position="263"/>
    </location>
</feature>
<dbReference type="SMART" id="SM00409">
    <property type="entry name" value="IG"/>
    <property type="match status" value="2"/>
</dbReference>
<dbReference type="Gene3D" id="2.60.40.10">
    <property type="entry name" value="Immunoglobulins"/>
    <property type="match status" value="2"/>
</dbReference>
<keyword evidence="3" id="KW-1185">Reference proteome</keyword>
<dbReference type="InterPro" id="IPR007110">
    <property type="entry name" value="Ig-like_dom"/>
</dbReference>
<protein>
    <recommendedName>
        <fullName evidence="1">Ig-like domain-containing protein</fullName>
    </recommendedName>
</protein>
<reference evidence="2" key="1">
    <citation type="submission" date="2023-03" db="EMBL/GenBank/DDBJ databases">
        <authorList>
            <person name="Steffen K."/>
            <person name="Cardenas P."/>
        </authorList>
    </citation>
    <scope>NUCLEOTIDE SEQUENCE</scope>
</reference>
<evidence type="ECO:0000259" key="1">
    <source>
        <dbReference type="PROSITE" id="PS50835"/>
    </source>
</evidence>
<dbReference type="InterPro" id="IPR013783">
    <property type="entry name" value="Ig-like_fold"/>
</dbReference>
<organism evidence="2 3">
    <name type="scientific">Geodia barretti</name>
    <name type="common">Barrett's horny sponge</name>
    <dbReference type="NCBI Taxonomy" id="519541"/>
    <lineage>
        <taxon>Eukaryota</taxon>
        <taxon>Metazoa</taxon>
        <taxon>Porifera</taxon>
        <taxon>Demospongiae</taxon>
        <taxon>Heteroscleromorpha</taxon>
        <taxon>Tetractinellida</taxon>
        <taxon>Astrophorina</taxon>
        <taxon>Geodiidae</taxon>
        <taxon>Geodia</taxon>
    </lineage>
</organism>
<evidence type="ECO:0000313" key="3">
    <source>
        <dbReference type="Proteomes" id="UP001174909"/>
    </source>
</evidence>
<dbReference type="PROSITE" id="PS50835">
    <property type="entry name" value="IG_LIKE"/>
    <property type="match status" value="2"/>
</dbReference>
<evidence type="ECO:0000313" key="2">
    <source>
        <dbReference type="EMBL" id="CAI8024478.1"/>
    </source>
</evidence>
<proteinExistence type="predicted"/>
<gene>
    <name evidence="2" type="ORF">GBAR_LOCUS14204</name>
</gene>
<dbReference type="InterPro" id="IPR036179">
    <property type="entry name" value="Ig-like_dom_sf"/>
</dbReference>
<feature type="domain" description="Ig-like" evidence="1">
    <location>
        <begin position="73"/>
        <end position="163"/>
    </location>
</feature>
<dbReference type="AlphaFoldDB" id="A0AA35S6Q0"/>
<comment type="caution">
    <text evidence="2">The sequence shown here is derived from an EMBL/GenBank/DDBJ whole genome shotgun (WGS) entry which is preliminary data.</text>
</comment>
<dbReference type="Pfam" id="PF00047">
    <property type="entry name" value="ig"/>
    <property type="match status" value="1"/>
</dbReference>
<name>A0AA35S6Q0_GEOBA</name>
<dbReference type="InterPro" id="IPR013151">
    <property type="entry name" value="Immunoglobulin_dom"/>
</dbReference>
<dbReference type="EMBL" id="CASHTH010002078">
    <property type="protein sequence ID" value="CAI8024478.1"/>
    <property type="molecule type" value="Genomic_DNA"/>
</dbReference>
<sequence length="303" mass="31848">MRHCPSCWNVPQKSAQSVAAYRSVLTISPLSSVREDKCHSLRTRAVTATEYKATGQTTNTSSTNVNVIDLSAPVVELDASSPTIQTVGDSLHLTCTATTVDHLTPGAELTVEWTGGNGGATQIETAVEGTTVTRTLTFSSLSTTHGAKYTCQAAINIPSINVTRNNSSNTDVYVRIPSPMVAVTAQTATELVSGSGLSLNCSIQPPSVDTSITVLSNWSTPGGRHNRVNAENDASPQLVIPSVETADSGDYTCSVRVTDSTNSPYILDSPLAYSTTRITVKLNVTVSPIYEPAPGRSRGIGSS</sequence>
<dbReference type="PANTHER" id="PTHR46013">
    <property type="entry name" value="VASCULAR CELL ADHESION MOLECULE 1"/>
    <property type="match status" value="1"/>
</dbReference>
<dbReference type="SUPFAM" id="SSF48726">
    <property type="entry name" value="Immunoglobulin"/>
    <property type="match status" value="2"/>
</dbReference>
<accession>A0AA35S6Q0</accession>
<dbReference type="PANTHER" id="PTHR46013:SF7">
    <property type="entry name" value="IG-LIKE DOMAIN-CONTAINING PROTEIN"/>
    <property type="match status" value="1"/>
</dbReference>